<evidence type="ECO:0000256" key="5">
    <source>
        <dbReference type="ARBA" id="ARBA00022801"/>
    </source>
</evidence>
<dbReference type="GeneID" id="94431640"/>
<keyword evidence="6" id="KW-1015">Disulfide bond</keyword>
<dbReference type="Proteomes" id="UP000221165">
    <property type="component" value="Unassembled WGS sequence"/>
</dbReference>
<dbReference type="Gene3D" id="1.10.575.10">
    <property type="entry name" value="P1 Nuclease"/>
    <property type="match status" value="1"/>
</dbReference>
<evidence type="ECO:0000256" key="7">
    <source>
        <dbReference type="ARBA" id="ARBA00023180"/>
    </source>
</evidence>
<dbReference type="RefSeq" id="XP_067919594.1">
    <property type="nucleotide sequence ID" value="XM_068068429.1"/>
</dbReference>
<evidence type="ECO:0000313" key="10">
    <source>
        <dbReference type="Proteomes" id="UP000221165"/>
    </source>
</evidence>
<dbReference type="CDD" id="cd11010">
    <property type="entry name" value="S1-P1_nuclease"/>
    <property type="match status" value="1"/>
</dbReference>
<name>A0A2C6KA61_9APIC</name>
<proteinExistence type="inferred from homology"/>
<organism evidence="9 10">
    <name type="scientific">Cystoisospora suis</name>
    <dbReference type="NCBI Taxonomy" id="483139"/>
    <lineage>
        <taxon>Eukaryota</taxon>
        <taxon>Sar</taxon>
        <taxon>Alveolata</taxon>
        <taxon>Apicomplexa</taxon>
        <taxon>Conoidasida</taxon>
        <taxon>Coccidia</taxon>
        <taxon>Eucoccidiorida</taxon>
        <taxon>Eimeriorina</taxon>
        <taxon>Sarcocystidae</taxon>
        <taxon>Cystoisospora</taxon>
    </lineage>
</organism>
<dbReference type="GO" id="GO:0016788">
    <property type="term" value="F:hydrolase activity, acting on ester bonds"/>
    <property type="evidence" value="ECO:0007669"/>
    <property type="project" value="InterPro"/>
</dbReference>
<dbReference type="EMBL" id="MIGC01004604">
    <property type="protein sequence ID" value="PHJ17880.1"/>
    <property type="molecule type" value="Genomic_DNA"/>
</dbReference>
<keyword evidence="3" id="KW-0479">Metal-binding</keyword>
<keyword evidence="7" id="KW-0325">Glycoprotein</keyword>
<accession>A0A2C6KA61</accession>
<keyword evidence="8" id="KW-0812">Transmembrane</keyword>
<dbReference type="InterPro" id="IPR008947">
    <property type="entry name" value="PLipase_C/P1_nuclease_dom_sf"/>
</dbReference>
<dbReference type="AlphaFoldDB" id="A0A2C6KA61"/>
<keyword evidence="8" id="KW-1133">Transmembrane helix</keyword>
<dbReference type="PANTHER" id="PTHR33146">
    <property type="entry name" value="ENDONUCLEASE 4"/>
    <property type="match status" value="1"/>
</dbReference>
<comment type="similarity">
    <text evidence="1">Belongs to the nuclease type I family.</text>
</comment>
<dbReference type="GO" id="GO:0003676">
    <property type="term" value="F:nucleic acid binding"/>
    <property type="evidence" value="ECO:0007669"/>
    <property type="project" value="InterPro"/>
</dbReference>
<evidence type="ECO:0000256" key="6">
    <source>
        <dbReference type="ARBA" id="ARBA00023157"/>
    </source>
</evidence>
<dbReference type="SUPFAM" id="SSF48537">
    <property type="entry name" value="Phospholipase C/P1 nuclease"/>
    <property type="match status" value="1"/>
</dbReference>
<keyword evidence="2" id="KW-0540">Nuclease</keyword>
<dbReference type="VEuPathDB" id="ToxoDB:CSUI_008295"/>
<evidence type="ECO:0000256" key="3">
    <source>
        <dbReference type="ARBA" id="ARBA00022723"/>
    </source>
</evidence>
<evidence type="ECO:0000313" key="9">
    <source>
        <dbReference type="EMBL" id="PHJ17880.1"/>
    </source>
</evidence>
<keyword evidence="10" id="KW-1185">Reference proteome</keyword>
<feature type="transmembrane region" description="Helical" evidence="8">
    <location>
        <begin position="424"/>
        <end position="442"/>
    </location>
</feature>
<dbReference type="InterPro" id="IPR003154">
    <property type="entry name" value="S1/P1nuclease"/>
</dbReference>
<feature type="transmembrane region" description="Helical" evidence="8">
    <location>
        <begin position="462"/>
        <end position="481"/>
    </location>
</feature>
<evidence type="ECO:0000256" key="1">
    <source>
        <dbReference type="ARBA" id="ARBA00009547"/>
    </source>
</evidence>
<dbReference type="GO" id="GO:0006308">
    <property type="term" value="P:DNA catabolic process"/>
    <property type="evidence" value="ECO:0007669"/>
    <property type="project" value="InterPro"/>
</dbReference>
<feature type="transmembrane region" description="Helical" evidence="8">
    <location>
        <begin position="32"/>
        <end position="53"/>
    </location>
</feature>
<comment type="caution">
    <text evidence="9">The sequence shown here is derived from an EMBL/GenBank/DDBJ whole genome shotgun (WGS) entry which is preliminary data.</text>
</comment>
<evidence type="ECO:0000256" key="2">
    <source>
        <dbReference type="ARBA" id="ARBA00022722"/>
    </source>
</evidence>
<dbReference type="OrthoDB" id="441446at2759"/>
<dbReference type="PANTHER" id="PTHR33146:SF26">
    <property type="entry name" value="ENDONUCLEASE 4"/>
    <property type="match status" value="1"/>
</dbReference>
<evidence type="ECO:0000256" key="8">
    <source>
        <dbReference type="SAM" id="Phobius"/>
    </source>
</evidence>
<keyword evidence="5" id="KW-0378">Hydrolase</keyword>
<reference evidence="9 10" key="1">
    <citation type="journal article" date="2017" name="Int. J. Parasitol.">
        <title>The genome of the protozoan parasite Cystoisospora suis and a reverse vaccinology approach to identify vaccine candidates.</title>
        <authorList>
            <person name="Palmieri N."/>
            <person name="Shrestha A."/>
            <person name="Ruttkowski B."/>
            <person name="Beck T."/>
            <person name="Vogl C."/>
            <person name="Tomley F."/>
            <person name="Blake D.P."/>
            <person name="Joachim A."/>
        </authorList>
    </citation>
    <scope>NUCLEOTIDE SEQUENCE [LARGE SCALE GENOMIC DNA]</scope>
    <source>
        <strain evidence="9 10">Wien I</strain>
    </source>
</reference>
<sequence length="493" mass="54650">MLSLFVSPFHFRKAIKSLLITMKHSQHLSYPLGGGFSLFLFLVAYFATSALYISPVIGFKVQAHEAVSMTTLSGLSTSANQALRRLLNGKDLADVAGWAHRVSDKYPDTAALHFMQQESCPSKPIRIEDIKLSTSSCENKGNCLLEAITYFFFHLVDPEQNTKPQAPDSDVVTTTNFVFPHGIKTTDADAVKYIINLIADMHEPLHLGSAEDDYGRNLVVQYTDVDGNTRLTTFYNYIEAILIEKTIKQRQYFWFSGWTHVNSIKGAYDTEKTLFATNKEKMFSQWAKENRGVLCNELYTKLRKTGKDARAAAKALGDAFVDEYAKKALENIAAWGKNKKSTNENDGTLYEVDVTSEFAIFEILKKRILLAGARIAIVMNHILQVREKKDLGKLRQGSGVADVVDTIDPPLSVEDMSMVYLKNFLTNLSIFLVILLFFVYISRFYSSPPAHSPIHGRGAGGMGASPMGKLAAVAAAAGGAVRKGMEMGDMKDS</sequence>
<gene>
    <name evidence="9" type="ORF">CSUI_008295</name>
</gene>
<keyword evidence="8" id="KW-0472">Membrane</keyword>
<evidence type="ECO:0000256" key="4">
    <source>
        <dbReference type="ARBA" id="ARBA00022759"/>
    </source>
</evidence>
<dbReference type="GO" id="GO:0004519">
    <property type="term" value="F:endonuclease activity"/>
    <property type="evidence" value="ECO:0007669"/>
    <property type="project" value="UniProtKB-KW"/>
</dbReference>
<keyword evidence="4" id="KW-0255">Endonuclease</keyword>
<dbReference type="Pfam" id="PF02265">
    <property type="entry name" value="S1-P1_nuclease"/>
    <property type="match status" value="1"/>
</dbReference>
<dbReference type="GO" id="GO:0046872">
    <property type="term" value="F:metal ion binding"/>
    <property type="evidence" value="ECO:0007669"/>
    <property type="project" value="UniProtKB-KW"/>
</dbReference>
<protein>
    <submittedName>
        <fullName evidence="9">S1 p1nuclease</fullName>
    </submittedName>
</protein>